<feature type="domain" description="Tyr recombinase" evidence="2">
    <location>
        <begin position="304"/>
        <end position="516"/>
    </location>
</feature>
<dbReference type="OrthoDB" id="71417at2759"/>
<evidence type="ECO:0000313" key="3">
    <source>
        <dbReference type="EMBL" id="OQR93804.1"/>
    </source>
</evidence>
<dbReference type="STRING" id="1202772.A0A1V9Z719"/>
<dbReference type="AlphaFoldDB" id="A0A1V9Z719"/>
<proteinExistence type="predicted"/>
<dbReference type="InterPro" id="IPR002104">
    <property type="entry name" value="Integrase_catalytic"/>
</dbReference>
<gene>
    <name evidence="3" type="ORF">ACHHYP_02271</name>
</gene>
<keyword evidence="4" id="KW-1185">Reference proteome</keyword>
<protein>
    <recommendedName>
        <fullName evidence="2">Tyr recombinase domain-containing protein</fullName>
    </recommendedName>
</protein>
<organism evidence="3 4">
    <name type="scientific">Achlya hypogyna</name>
    <name type="common">Oomycete</name>
    <name type="synonym">Protoachlya hypogyna</name>
    <dbReference type="NCBI Taxonomy" id="1202772"/>
    <lineage>
        <taxon>Eukaryota</taxon>
        <taxon>Sar</taxon>
        <taxon>Stramenopiles</taxon>
        <taxon>Oomycota</taxon>
        <taxon>Saprolegniomycetes</taxon>
        <taxon>Saprolegniales</taxon>
        <taxon>Achlyaceae</taxon>
        <taxon>Achlya</taxon>
    </lineage>
</organism>
<dbReference type="SUPFAM" id="SSF56349">
    <property type="entry name" value="DNA breaking-rejoining enzymes"/>
    <property type="match status" value="1"/>
</dbReference>
<dbReference type="GO" id="GO:0015074">
    <property type="term" value="P:DNA integration"/>
    <property type="evidence" value="ECO:0007669"/>
    <property type="project" value="InterPro"/>
</dbReference>
<dbReference type="PROSITE" id="PS51898">
    <property type="entry name" value="TYR_RECOMBINASE"/>
    <property type="match status" value="1"/>
</dbReference>
<dbReference type="Proteomes" id="UP000243579">
    <property type="component" value="Unassembled WGS sequence"/>
</dbReference>
<dbReference type="GO" id="GO:0003677">
    <property type="term" value="F:DNA binding"/>
    <property type="evidence" value="ECO:0007669"/>
    <property type="project" value="InterPro"/>
</dbReference>
<evidence type="ECO:0000313" key="4">
    <source>
        <dbReference type="Proteomes" id="UP000243579"/>
    </source>
</evidence>
<accession>A0A1V9Z719</accession>
<comment type="caution">
    <text evidence="3">The sequence shown here is derived from an EMBL/GenBank/DDBJ whole genome shotgun (WGS) entry which is preliminary data.</text>
</comment>
<name>A0A1V9Z719_ACHHY</name>
<reference evidence="3 4" key="1">
    <citation type="journal article" date="2014" name="Genome Biol. Evol.">
        <title>The secreted proteins of Achlya hypogyna and Thraustotheca clavata identify the ancestral oomycete secretome and reveal gene acquisitions by horizontal gene transfer.</title>
        <authorList>
            <person name="Misner I."/>
            <person name="Blouin N."/>
            <person name="Leonard G."/>
            <person name="Richards T.A."/>
            <person name="Lane C.E."/>
        </authorList>
    </citation>
    <scope>NUCLEOTIDE SEQUENCE [LARGE SCALE GENOMIC DNA]</scope>
    <source>
        <strain evidence="3 4">ATCC 48635</strain>
    </source>
</reference>
<dbReference type="GO" id="GO:0006310">
    <property type="term" value="P:DNA recombination"/>
    <property type="evidence" value="ECO:0007669"/>
    <property type="project" value="UniProtKB-KW"/>
</dbReference>
<keyword evidence="1" id="KW-0233">DNA recombination</keyword>
<dbReference type="Gene3D" id="1.10.443.10">
    <property type="entry name" value="Intergrase catalytic core"/>
    <property type="match status" value="1"/>
</dbReference>
<sequence>MLRAAIGQARHHVGRRCFSDAALSFPRSKLPYLSAKLKRPAAAFEPFIAKLEDNWYTSEADIVALTSADAATLNIPLRILQLLQEDASSLPPAVTLELDTFEAPAKSTTPVAEPITAPVADLATPPTKLQRAKYDSIRIGKKKLDSYGLTAAETPEALQLELKRFLAHMTTASLGQLEPPIRMATAEPYIRLVRLALGYARDHTELREPLSLKTLIPSAEASSAEVIFQYIQWLRLERKASPNYCANMLRALLKLAKYLYGRGSQLDPTYGDKAFDDIPVIRELRKMHKTTALQSSQSLRAVDEEKKWIAWPDFLGVVEALKAECKQTTENGKPRTKYAIAQSYQKCVMLGIFSGIPDRQRTLREIEIGRTLHQNASGQWVITHGPDDYKTGKAYGERPPLVIPDHIVPYLNEFLTTWRQELNPTDNHNFLFCNTKGDQATADFIYRTFTRAIYRHTGKKTNPHLLRDSIVTYLRGQSSATEKDLEALAIYMGHSLHMQKSSYDRRTKSQKVAPAIELIQSIKPSVLKK</sequence>
<evidence type="ECO:0000259" key="2">
    <source>
        <dbReference type="PROSITE" id="PS51898"/>
    </source>
</evidence>
<evidence type="ECO:0000256" key="1">
    <source>
        <dbReference type="ARBA" id="ARBA00023172"/>
    </source>
</evidence>
<dbReference type="InterPro" id="IPR013762">
    <property type="entry name" value="Integrase-like_cat_sf"/>
</dbReference>
<dbReference type="EMBL" id="JNBR01000395">
    <property type="protein sequence ID" value="OQR93804.1"/>
    <property type="molecule type" value="Genomic_DNA"/>
</dbReference>
<dbReference type="InterPro" id="IPR011010">
    <property type="entry name" value="DNA_brk_join_enz"/>
</dbReference>